<feature type="domain" description="Cas12f1-like TNB" evidence="3">
    <location>
        <begin position="583"/>
        <end position="655"/>
    </location>
</feature>
<feature type="region of interest" description="Disordered" evidence="2">
    <location>
        <begin position="383"/>
        <end position="411"/>
    </location>
</feature>
<name>A0ABP1G1I9_9CHLO</name>
<evidence type="ECO:0000256" key="1">
    <source>
        <dbReference type="ARBA" id="ARBA00023125"/>
    </source>
</evidence>
<feature type="compositionally biased region" description="Basic residues" evidence="2">
    <location>
        <begin position="397"/>
        <end position="406"/>
    </location>
</feature>
<dbReference type="Pfam" id="PF07282">
    <property type="entry name" value="Cas12f1-like_TNB"/>
    <property type="match status" value="1"/>
</dbReference>
<proteinExistence type="predicted"/>
<sequence length="674" mass="77792">MKDPSVRPPPKRFKQWRERNAVLFDHIPESECFGFEEFFDHRRYEPLRLLLQHCAEIPIEATAGNDPYLDFMFKEPGTRPDAQRRQEANKELDFSVVKTTYNSWLRPAARGCLDVDRLIRNMNKMALEAHSFANLHILRLLEADQPLPKLNKAWFYTCCAAVSHNGNQQQQLKDLAMRETKVVYDSCKPPGYRRPSSDFMHALMSNLSRQMETETKNLMVTTLYSRLKRYLRHFGELTGEEAFSVLDALFKPESESQHPYVLHLRSLFSTLPTAKALQADPRIAIPAMHTMLRHFEGAEPDKRTRLFSMLPTKKGFRASHITICSSALRDLLLSADIRDDDFMERKRDYWGALFEVEKFERGGRTFGCQMQLDGKAVSILMTRPKKRYPVPEQQEQKKKKNKKKPKKSEDPAYDCKELQLDSYDRVLGLDPGRRDLFVAVDRDGDVTRCSAKRFYHEAGYTRTQRTMRTWLDRDPEIKSWLRSASSAKTASVHRFKEHLRCLLPRVDRLLGFHHDKKFRDKRFTRYCGSRRVMHRLCKEIMGASGQRTLVGFGDWSNQDCGGLIKKSPSGPVLGLRRELGKRCTVRLVDEFRTSKLCHWCHECTRNMRRKLSGSTSSGGSPGSFTHTQVHAVLHCGTNGCLGTTMNRDVNGASNILQCFLSVIQTGRRPAGFQR</sequence>
<accession>A0ABP1G1I9</accession>
<protein>
    <submittedName>
        <fullName evidence="4">G7872 protein</fullName>
    </submittedName>
</protein>
<keyword evidence="5" id="KW-1185">Reference proteome</keyword>
<evidence type="ECO:0000313" key="4">
    <source>
        <dbReference type="EMBL" id="CAL5225094.1"/>
    </source>
</evidence>
<dbReference type="InterPro" id="IPR010095">
    <property type="entry name" value="Cas12f1-like_TNB"/>
</dbReference>
<dbReference type="Proteomes" id="UP001497392">
    <property type="component" value="Unassembled WGS sequence"/>
</dbReference>
<gene>
    <name evidence="4" type="primary">g7872</name>
    <name evidence="4" type="ORF">VP750_LOCUS6753</name>
</gene>
<keyword evidence="1" id="KW-0238">DNA-binding</keyword>
<dbReference type="EMBL" id="CAXHTA020000012">
    <property type="protein sequence ID" value="CAL5225094.1"/>
    <property type="molecule type" value="Genomic_DNA"/>
</dbReference>
<comment type="caution">
    <text evidence="4">The sequence shown here is derived from an EMBL/GenBank/DDBJ whole genome shotgun (WGS) entry which is preliminary data.</text>
</comment>
<organism evidence="4 5">
    <name type="scientific">Coccomyxa viridis</name>
    <dbReference type="NCBI Taxonomy" id="1274662"/>
    <lineage>
        <taxon>Eukaryota</taxon>
        <taxon>Viridiplantae</taxon>
        <taxon>Chlorophyta</taxon>
        <taxon>core chlorophytes</taxon>
        <taxon>Trebouxiophyceae</taxon>
        <taxon>Trebouxiophyceae incertae sedis</taxon>
        <taxon>Coccomyxaceae</taxon>
        <taxon>Coccomyxa</taxon>
    </lineage>
</organism>
<evidence type="ECO:0000313" key="5">
    <source>
        <dbReference type="Proteomes" id="UP001497392"/>
    </source>
</evidence>
<reference evidence="4 5" key="1">
    <citation type="submission" date="2024-06" db="EMBL/GenBank/DDBJ databases">
        <authorList>
            <person name="Kraege A."/>
            <person name="Thomma B."/>
        </authorList>
    </citation>
    <scope>NUCLEOTIDE SEQUENCE [LARGE SCALE GENOMIC DNA]</scope>
</reference>
<evidence type="ECO:0000256" key="2">
    <source>
        <dbReference type="SAM" id="MobiDB-lite"/>
    </source>
</evidence>
<evidence type="ECO:0000259" key="3">
    <source>
        <dbReference type="Pfam" id="PF07282"/>
    </source>
</evidence>